<dbReference type="AlphaFoldDB" id="A0A830HCU7"/>
<keyword evidence="1" id="KW-0812">Transmembrane</keyword>
<dbReference type="Gene3D" id="3.40.50.1820">
    <property type="entry name" value="alpha/beta hydrolase"/>
    <property type="match status" value="1"/>
</dbReference>
<proteinExistence type="predicted"/>
<organism evidence="2 3">
    <name type="scientific">Pycnococcus provasolii</name>
    <dbReference type="NCBI Taxonomy" id="41880"/>
    <lineage>
        <taxon>Eukaryota</taxon>
        <taxon>Viridiplantae</taxon>
        <taxon>Chlorophyta</taxon>
        <taxon>Pseudoscourfieldiophyceae</taxon>
        <taxon>Pseudoscourfieldiales</taxon>
        <taxon>Pycnococcaceae</taxon>
        <taxon>Pycnococcus</taxon>
    </lineage>
</organism>
<gene>
    <name evidence="2" type="ORF">PPROV_000166200</name>
</gene>
<name>A0A830HCU7_9CHLO</name>
<evidence type="ECO:0000313" key="3">
    <source>
        <dbReference type="Proteomes" id="UP000660262"/>
    </source>
</evidence>
<feature type="transmembrane region" description="Helical" evidence="1">
    <location>
        <begin position="47"/>
        <end position="69"/>
    </location>
</feature>
<protein>
    <submittedName>
        <fullName evidence="2">Uncharacterized protein</fullName>
    </submittedName>
</protein>
<evidence type="ECO:0000256" key="1">
    <source>
        <dbReference type="SAM" id="Phobius"/>
    </source>
</evidence>
<accession>A0A830HCU7</accession>
<reference evidence="2" key="1">
    <citation type="submission" date="2020-10" db="EMBL/GenBank/DDBJ databases">
        <title>Unveiling of a novel bifunctional photoreceptor, Dualchrome1, isolated from a cosmopolitan green alga.</title>
        <authorList>
            <person name="Suzuki S."/>
            <person name="Kawachi M."/>
        </authorList>
    </citation>
    <scope>NUCLEOTIDE SEQUENCE</scope>
    <source>
        <strain evidence="2">NIES 2893</strain>
    </source>
</reference>
<dbReference type="Proteomes" id="UP000660262">
    <property type="component" value="Unassembled WGS sequence"/>
</dbReference>
<sequence>MKAARGSTLIGPSSGDFGSSKPDELSAAASFAAKAAFATNEFNAAAAMANACFALVVLGASSLFCTHVARRIASRRTLRIVDDYSAWLATTQHLPKLYLHAEPGFFAPINDAHSSTWPNVTRHCVKGLHFCQEDDADTIGQHIARFVDDVHKSGGVPRSKL</sequence>
<evidence type="ECO:0000313" key="2">
    <source>
        <dbReference type="EMBL" id="GHP02907.1"/>
    </source>
</evidence>
<comment type="caution">
    <text evidence="2">The sequence shown here is derived from an EMBL/GenBank/DDBJ whole genome shotgun (WGS) entry which is preliminary data.</text>
</comment>
<dbReference type="InterPro" id="IPR029058">
    <property type="entry name" value="AB_hydrolase_fold"/>
</dbReference>
<keyword evidence="1" id="KW-1133">Transmembrane helix</keyword>
<dbReference type="EMBL" id="BNJQ01000004">
    <property type="protein sequence ID" value="GHP02907.1"/>
    <property type="molecule type" value="Genomic_DNA"/>
</dbReference>
<keyword evidence="1" id="KW-0472">Membrane</keyword>
<dbReference type="SUPFAM" id="SSF53474">
    <property type="entry name" value="alpha/beta-Hydrolases"/>
    <property type="match status" value="1"/>
</dbReference>
<dbReference type="OrthoDB" id="408373at2759"/>
<keyword evidence="3" id="KW-1185">Reference proteome</keyword>